<keyword evidence="3" id="KW-1185">Reference proteome</keyword>
<dbReference type="Gene3D" id="1.10.3290.10">
    <property type="entry name" value="Fido-like domain"/>
    <property type="match status" value="1"/>
</dbReference>
<organism evidence="2 3">
    <name type="scientific">Rhizobium sullae</name>
    <name type="common">Rhizobium hedysari</name>
    <dbReference type="NCBI Taxonomy" id="50338"/>
    <lineage>
        <taxon>Bacteria</taxon>
        <taxon>Pseudomonadati</taxon>
        <taxon>Pseudomonadota</taxon>
        <taxon>Alphaproteobacteria</taxon>
        <taxon>Hyphomicrobiales</taxon>
        <taxon>Rhizobiaceae</taxon>
        <taxon>Rhizobium/Agrobacterium group</taxon>
        <taxon>Rhizobium</taxon>
    </lineage>
</organism>
<sequence length="129" mass="14404">MHNGEILLAPLRNQEAVGSSRMEGTVSTLDDVLRYEADQEESGNEPEGHYRNEAIEVFLYSRALSAAQRSIEQGGPLSSFLIKSAHKVLLGFGRGAHLSPGEFHALEMRHSCKPIKVRALRFSKRDMRL</sequence>
<dbReference type="EMBL" id="CP104144">
    <property type="protein sequence ID" value="UWU18899.1"/>
    <property type="molecule type" value="Genomic_DNA"/>
</dbReference>
<reference evidence="2" key="1">
    <citation type="submission" date="2022-09" db="EMBL/GenBank/DDBJ databases">
        <title>Australian commercial rhizobial inoculants.</title>
        <authorList>
            <person name="Kohlmeier M.G."/>
            <person name="O'Hara G.W."/>
            <person name="Colombi E."/>
            <person name="Ramsay J.P."/>
            <person name="Terpolilli J."/>
        </authorList>
    </citation>
    <scope>NUCLEOTIDE SEQUENCE</scope>
    <source>
        <strain evidence="2">WSM1592</strain>
        <plasmid evidence="2">pWSM1592_1</plasmid>
    </source>
</reference>
<evidence type="ECO:0000313" key="2">
    <source>
        <dbReference type="EMBL" id="UWU18899.1"/>
    </source>
</evidence>
<dbReference type="InterPro" id="IPR036597">
    <property type="entry name" value="Fido-like_dom_sf"/>
</dbReference>
<protein>
    <recommendedName>
        <fullName evidence="1">Fic/DOC N-terminal domain-containing protein</fullName>
    </recommendedName>
</protein>
<proteinExistence type="predicted"/>
<evidence type="ECO:0000259" key="1">
    <source>
        <dbReference type="Pfam" id="PF13784"/>
    </source>
</evidence>
<dbReference type="Proteomes" id="UP001060123">
    <property type="component" value="Plasmid pWSM1592_1"/>
</dbReference>
<feature type="domain" description="Fic/DOC N-terminal" evidence="1">
    <location>
        <begin position="2"/>
        <end position="67"/>
    </location>
</feature>
<name>A0ABY5XWA7_RHISU</name>
<keyword evidence="2" id="KW-0614">Plasmid</keyword>
<geneLocation type="plasmid" evidence="2 3">
    <name>pWSM1592_1</name>
</geneLocation>
<evidence type="ECO:0000313" key="3">
    <source>
        <dbReference type="Proteomes" id="UP001060123"/>
    </source>
</evidence>
<gene>
    <name evidence="2" type="ORF">N2599_20925</name>
</gene>
<dbReference type="Pfam" id="PF13784">
    <property type="entry name" value="Fic_N"/>
    <property type="match status" value="1"/>
</dbReference>
<accession>A0ABY5XWA7</accession>
<dbReference type="InterPro" id="IPR025758">
    <property type="entry name" value="Fic/DOC_N"/>
</dbReference>